<protein>
    <recommendedName>
        <fullName evidence="2">Xylose isomerase-like TIM barrel domain-containing protein</fullName>
    </recommendedName>
</protein>
<dbReference type="InterPro" id="IPR013022">
    <property type="entry name" value="Xyl_isomerase-like_TIM-brl"/>
</dbReference>
<dbReference type="InterPro" id="IPR036237">
    <property type="entry name" value="Xyl_isomerase-like_sf"/>
</dbReference>
<comment type="caution">
    <text evidence="3">The sequence shown here is derived from an EMBL/GenBank/DDBJ whole genome shotgun (WGS) entry which is preliminary data.</text>
</comment>
<dbReference type="Proteomes" id="UP000649114">
    <property type="component" value="Unassembled WGS sequence"/>
</dbReference>
<dbReference type="Gene3D" id="3.20.20.150">
    <property type="entry name" value="Divalent-metal-dependent TIM barrel enzymes"/>
    <property type="match status" value="1"/>
</dbReference>
<proteinExistence type="predicted"/>
<feature type="domain" description="Xylose isomerase-like TIM barrel" evidence="2">
    <location>
        <begin position="25"/>
        <end position="319"/>
    </location>
</feature>
<feature type="region of interest" description="Disordered" evidence="1">
    <location>
        <begin position="472"/>
        <end position="491"/>
    </location>
</feature>
<organism evidence="3 4">
    <name type="scientific">Aspergillus lentulus</name>
    <dbReference type="NCBI Taxonomy" id="293939"/>
    <lineage>
        <taxon>Eukaryota</taxon>
        <taxon>Fungi</taxon>
        <taxon>Dikarya</taxon>
        <taxon>Ascomycota</taxon>
        <taxon>Pezizomycotina</taxon>
        <taxon>Eurotiomycetes</taxon>
        <taxon>Eurotiomycetidae</taxon>
        <taxon>Eurotiales</taxon>
        <taxon>Aspergillaceae</taxon>
        <taxon>Aspergillus</taxon>
        <taxon>Aspergillus subgen. Fumigati</taxon>
    </lineage>
</organism>
<accession>A0AAN5YT01</accession>
<evidence type="ECO:0000313" key="4">
    <source>
        <dbReference type="Proteomes" id="UP000649114"/>
    </source>
</evidence>
<evidence type="ECO:0000259" key="2">
    <source>
        <dbReference type="Pfam" id="PF01261"/>
    </source>
</evidence>
<dbReference type="PANTHER" id="PTHR12110:SF38">
    <property type="entry name" value="DIOXYGENASE, PUTATIVE (AFU_ORTHOLOGUE AFUA_6G00240)-RELATED"/>
    <property type="match status" value="1"/>
</dbReference>
<dbReference type="AlphaFoldDB" id="A0AAN5YT01"/>
<reference evidence="3" key="1">
    <citation type="journal article" date="2020" name="bioRxiv">
        <title>Genomic and phenotypic heterogeneity of clinical isolates of the human pathogens Aspergillus fumigatus, Aspergillus lentulus and Aspergillus fumigatiaffinis.</title>
        <authorList>
            <person name="dos Santos R.A.C."/>
            <person name="Steenwyk J.L."/>
            <person name="Rivero-Menendez O."/>
            <person name="Mead M.E."/>
            <person name="Silva L.P."/>
            <person name="Bastos R.W."/>
            <person name="Alastruey-Izquierdo A."/>
            <person name="Goldman G.H."/>
            <person name="Rokas A."/>
        </authorList>
    </citation>
    <scope>NUCLEOTIDE SEQUENCE</scope>
    <source>
        <strain evidence="3">CNM-CM8927</strain>
    </source>
</reference>
<dbReference type="EMBL" id="JAAAPU010000018">
    <property type="protein sequence ID" value="KAF4207501.1"/>
    <property type="molecule type" value="Genomic_DNA"/>
</dbReference>
<sequence>MLSNKLAIASLSLGQHPSHHLDHKIQAAAEAGYKGIEIVYFELEGFSQAQNISILEGAEKIRVLCQKLNLDILSLTPFENYEGDRSPLSDRLQKARHWVKVARVLHASYLQIPSNYKPDAIGDKGVVISELQQLADIGSAEQPVVSIAYEYLSWGTHCSTWEVALQYVNEVNRPNFGLCLDTFHEATKLWGDPFAGSGRLPDSDKSLRESLNRFVSNCPVEKIFFLQLSDGERFDPPFSKGHPWFVKGEAPQFTWSKYARPFPLEHDHGAYLPITDIAEAWILEIGYKGWVSMEIFDRRMRDRHSQPESAAMRGMKSWRTLQKELETNEAFSKGAPRLLLEIAQSPRLALYVEELSSEPFDCPQDLCLTWDSSLQFIRRLVQASRIVVDEEVWDWMHAVATGTGGAALALALGQLTELKSMELEVNAYDIIFPYVPRAVSRLATRSYRGLQDQPLSSLTDVRVNFLSYDHDEEEGDDEWNGSESSEDRREQRLQAVLGEDHFQQIIRLLTALARLPALKNLSLWDYYSQPVWQEDMSAQSSITYDWDDAMDPAYPLPPANSGLESVVVDRGNISSRALSRIIDGCSSLKQFKYMVFHTPEVFGKRLGDGLYRNPLPEMSIEAVCIALLTHTKFSLRHLHIELTEYGSICGCRHEPCLKPYRPYMSINPIAPPTTNWRWNEFTRLERLTLDIDLFSNLEGNGWLPFAQTLPASIQHVVILAPRCPPGADTLDFQNMFRDFNLQSFPKLRSISAWHRNYKDSHELGHNGAEHILVVYRLALERAGIRAEASTEYALGSDYFAKRKKPYCHWSRGIKMNQFGMDDYNLYALPETDLKGRVVFGVYHTDRSGDVYNGITIKKA</sequence>
<dbReference type="SUPFAM" id="SSF51658">
    <property type="entry name" value="Xylose isomerase-like"/>
    <property type="match status" value="1"/>
</dbReference>
<reference evidence="3" key="2">
    <citation type="submission" date="2020-04" db="EMBL/GenBank/DDBJ databases">
        <authorList>
            <person name="Santos R.A.C."/>
            <person name="Steenwyk J.L."/>
            <person name="Rivero-Menendez O."/>
            <person name="Mead M.E."/>
            <person name="Silva L.P."/>
            <person name="Bastos R.W."/>
            <person name="Alastruey-Izquierdo A."/>
            <person name="Goldman G.H."/>
            <person name="Rokas A."/>
        </authorList>
    </citation>
    <scope>NUCLEOTIDE SEQUENCE</scope>
    <source>
        <strain evidence="3">CNM-CM8927</strain>
    </source>
</reference>
<gene>
    <name evidence="3" type="ORF">CNMCM8927_002906</name>
</gene>
<dbReference type="PANTHER" id="PTHR12110">
    <property type="entry name" value="HYDROXYPYRUVATE ISOMERASE"/>
    <property type="match status" value="1"/>
</dbReference>
<name>A0AAN5YT01_ASPLE</name>
<dbReference type="InterPro" id="IPR050312">
    <property type="entry name" value="IolE/XylAMocC-like"/>
</dbReference>
<dbReference type="Pfam" id="PF01261">
    <property type="entry name" value="AP_endonuc_2"/>
    <property type="match status" value="1"/>
</dbReference>
<evidence type="ECO:0000256" key="1">
    <source>
        <dbReference type="SAM" id="MobiDB-lite"/>
    </source>
</evidence>
<evidence type="ECO:0000313" key="3">
    <source>
        <dbReference type="EMBL" id="KAF4207501.1"/>
    </source>
</evidence>